<organism evidence="3 4">
    <name type="scientific">Hyaloperonospora brassicae</name>
    <name type="common">Brassica downy mildew</name>
    <name type="synonym">Peronospora brassicae</name>
    <dbReference type="NCBI Taxonomy" id="162125"/>
    <lineage>
        <taxon>Eukaryota</taxon>
        <taxon>Sar</taxon>
        <taxon>Stramenopiles</taxon>
        <taxon>Oomycota</taxon>
        <taxon>Peronosporomycetes</taxon>
        <taxon>Peronosporales</taxon>
        <taxon>Peronosporaceae</taxon>
        <taxon>Hyaloperonospora</taxon>
    </lineage>
</organism>
<dbReference type="GO" id="GO:0016787">
    <property type="term" value="F:hydrolase activity"/>
    <property type="evidence" value="ECO:0007669"/>
    <property type="project" value="UniProtKB-KW"/>
</dbReference>
<keyword evidence="4" id="KW-1185">Reference proteome</keyword>
<dbReference type="PANTHER" id="PTHR48070:SF6">
    <property type="entry name" value="ESTERASE OVCA2"/>
    <property type="match status" value="1"/>
</dbReference>
<dbReference type="GO" id="GO:0005634">
    <property type="term" value="C:nucleus"/>
    <property type="evidence" value="ECO:0007669"/>
    <property type="project" value="TreeGrafter"/>
</dbReference>
<dbReference type="Proteomes" id="UP001162031">
    <property type="component" value="Unassembled WGS sequence"/>
</dbReference>
<dbReference type="PANTHER" id="PTHR48070">
    <property type="entry name" value="ESTERASE OVCA2"/>
    <property type="match status" value="1"/>
</dbReference>
<dbReference type="InterPro" id="IPR005645">
    <property type="entry name" value="FSH-like_dom"/>
</dbReference>
<dbReference type="InterPro" id="IPR029058">
    <property type="entry name" value="AB_hydrolase_fold"/>
</dbReference>
<sequence length="315" mass="34587">MKTAGRALDRDTGRKLRLLCLHGMYQDASTFAVKMNPLRGVRATANVDFVFLDGPFAVVPPILTRPGRRLSKRPSELFAASSQRAHVRRKEQTKTTETKKMETEYRAWRRPLGSNEEVDPSRLARDWDVLVGFLREQIDEIGDVDGVLGFSQGASLAAWMCSERARAELQWSPKVAVLIGSYVGSPPLSLDSGVISDISSLHIFGSNDGVVPPAKSQQVVDIFKQHTTLGNRVRTSMHAQGHVIPKCDVSKQLFESFLTRQQLSLLGSSSVSSVIADGNDANSLEAIESEQHCSSSSPALRWSPRCSHVCFPSPA</sequence>
<dbReference type="Gene3D" id="3.40.50.1820">
    <property type="entry name" value="alpha/beta hydrolase"/>
    <property type="match status" value="1"/>
</dbReference>
<name>A0AAV0UHK3_HYABA</name>
<keyword evidence="1" id="KW-0378">Hydrolase</keyword>
<reference evidence="3" key="1">
    <citation type="submission" date="2022-12" db="EMBL/GenBank/DDBJ databases">
        <authorList>
            <person name="Webb A."/>
        </authorList>
    </citation>
    <scope>NUCLEOTIDE SEQUENCE</scope>
    <source>
        <strain evidence="3">Hp1</strain>
    </source>
</reference>
<dbReference type="SUPFAM" id="SSF53474">
    <property type="entry name" value="alpha/beta-Hydrolases"/>
    <property type="match status" value="1"/>
</dbReference>
<dbReference type="InterPro" id="IPR050593">
    <property type="entry name" value="LovG"/>
</dbReference>
<dbReference type="AlphaFoldDB" id="A0AAV0UHK3"/>
<evidence type="ECO:0000256" key="1">
    <source>
        <dbReference type="ARBA" id="ARBA00022801"/>
    </source>
</evidence>
<evidence type="ECO:0000313" key="4">
    <source>
        <dbReference type="Proteomes" id="UP001162031"/>
    </source>
</evidence>
<evidence type="ECO:0000259" key="2">
    <source>
        <dbReference type="Pfam" id="PF03959"/>
    </source>
</evidence>
<dbReference type="EMBL" id="CANTFL010001315">
    <property type="protein sequence ID" value="CAI5736487.1"/>
    <property type="molecule type" value="Genomic_DNA"/>
</dbReference>
<accession>A0AAV0UHK3</accession>
<protein>
    <recommendedName>
        <fullName evidence="2">Serine hydrolase domain-containing protein</fullName>
    </recommendedName>
</protein>
<feature type="domain" description="Serine hydrolase" evidence="2">
    <location>
        <begin position="14"/>
        <end position="247"/>
    </location>
</feature>
<dbReference type="Pfam" id="PF03959">
    <property type="entry name" value="FSH1"/>
    <property type="match status" value="1"/>
</dbReference>
<comment type="caution">
    <text evidence="3">The sequence shown here is derived from an EMBL/GenBank/DDBJ whole genome shotgun (WGS) entry which is preliminary data.</text>
</comment>
<evidence type="ECO:0000313" key="3">
    <source>
        <dbReference type="EMBL" id="CAI5736487.1"/>
    </source>
</evidence>
<gene>
    <name evidence="3" type="ORF">HBR001_LOCUS6840</name>
</gene>
<proteinExistence type="predicted"/>
<dbReference type="GO" id="GO:0005737">
    <property type="term" value="C:cytoplasm"/>
    <property type="evidence" value="ECO:0007669"/>
    <property type="project" value="TreeGrafter"/>
</dbReference>